<keyword evidence="2" id="KW-1185">Reference proteome</keyword>
<evidence type="ECO:0000313" key="2">
    <source>
        <dbReference type="Proteomes" id="UP001320715"/>
    </source>
</evidence>
<sequence>MKLIRDARTLKTKAIESLRTAMAAFNSYDDAGRVTMVLMHSQHACEMLLKAVLVQGRAKVFDKGTGRAIGFERCLGLCFAHHQLTAEEAGIMRAIDAQRDAAQHWFVYVSEDLLYMQMRALITAFDAYLNRKLGVTLHEYIPPRVLPISTKPPGDFEFLVNEEFTYINELLQPGRRARDEARARIRTMLAMEAIVTDEVEISERDIDRIERAMRGGTEFTAVFPRLAMVGTTTEGEGVNLVVHFTKKQGAPVHYVGGDDPTASAAVREVDLRKKFHMQRTELAEKIGLSAPKAKVLRAHLGIDDDADCCHIFEFGAQKIPCFSDNALRRMQDALPGIDMAELWTKRNN</sequence>
<protein>
    <submittedName>
        <fullName evidence="1">Uncharacterized protein</fullName>
    </submittedName>
</protein>
<dbReference type="Proteomes" id="UP001320715">
    <property type="component" value="Unassembled WGS sequence"/>
</dbReference>
<accession>A0ABT1CV76</accession>
<evidence type="ECO:0000313" key="1">
    <source>
        <dbReference type="EMBL" id="MCO6409486.1"/>
    </source>
</evidence>
<comment type="caution">
    <text evidence="1">The sequence shown here is derived from an EMBL/GenBank/DDBJ whole genome shotgun (WGS) entry which is preliminary data.</text>
</comment>
<organism evidence="1 2">
    <name type="scientific">Hoeflea alexandrii</name>
    <dbReference type="NCBI Taxonomy" id="288436"/>
    <lineage>
        <taxon>Bacteria</taxon>
        <taxon>Pseudomonadati</taxon>
        <taxon>Pseudomonadota</taxon>
        <taxon>Alphaproteobacteria</taxon>
        <taxon>Hyphomicrobiales</taxon>
        <taxon>Rhizobiaceae</taxon>
        <taxon>Hoeflea</taxon>
    </lineage>
</organism>
<proteinExistence type="predicted"/>
<gene>
    <name evidence="1" type="ORF">GTW23_14990</name>
</gene>
<reference evidence="1 2" key="1">
    <citation type="submission" date="2020-01" db="EMBL/GenBank/DDBJ databases">
        <title>Genomes of bacteria type strains.</title>
        <authorList>
            <person name="Chen J."/>
            <person name="Zhu S."/>
            <person name="Yang J."/>
        </authorList>
    </citation>
    <scope>NUCLEOTIDE SEQUENCE [LARGE SCALE GENOMIC DNA]</scope>
    <source>
        <strain evidence="1 2">DSM 16655</strain>
    </source>
</reference>
<dbReference type="RefSeq" id="WP_252916355.1">
    <property type="nucleotide sequence ID" value="NZ_JAAAML010000003.1"/>
</dbReference>
<dbReference type="EMBL" id="JAAAML010000003">
    <property type="protein sequence ID" value="MCO6409486.1"/>
    <property type="molecule type" value="Genomic_DNA"/>
</dbReference>
<name>A0ABT1CV76_9HYPH</name>